<proteinExistence type="predicted"/>
<comment type="caution">
    <text evidence="1">The sequence shown here is derived from an EMBL/GenBank/DDBJ whole genome shotgun (WGS) entry which is preliminary data.</text>
</comment>
<name>A0A1R3K298_COCAP</name>
<dbReference type="AlphaFoldDB" id="A0A1R3K298"/>
<evidence type="ECO:0000313" key="2">
    <source>
        <dbReference type="Proteomes" id="UP000188268"/>
    </source>
</evidence>
<organism evidence="1 2">
    <name type="scientific">Corchorus capsularis</name>
    <name type="common">Jute</name>
    <dbReference type="NCBI Taxonomy" id="210143"/>
    <lineage>
        <taxon>Eukaryota</taxon>
        <taxon>Viridiplantae</taxon>
        <taxon>Streptophyta</taxon>
        <taxon>Embryophyta</taxon>
        <taxon>Tracheophyta</taxon>
        <taxon>Spermatophyta</taxon>
        <taxon>Magnoliopsida</taxon>
        <taxon>eudicotyledons</taxon>
        <taxon>Gunneridae</taxon>
        <taxon>Pentapetalae</taxon>
        <taxon>rosids</taxon>
        <taxon>malvids</taxon>
        <taxon>Malvales</taxon>
        <taxon>Malvaceae</taxon>
        <taxon>Grewioideae</taxon>
        <taxon>Apeibeae</taxon>
        <taxon>Corchorus</taxon>
    </lineage>
</organism>
<accession>A0A1R3K298</accession>
<protein>
    <submittedName>
        <fullName evidence="1">Uncharacterized protein</fullName>
    </submittedName>
</protein>
<evidence type="ECO:0000313" key="1">
    <source>
        <dbReference type="EMBL" id="OMP01220.1"/>
    </source>
</evidence>
<reference evidence="1 2" key="1">
    <citation type="submission" date="2013-09" db="EMBL/GenBank/DDBJ databases">
        <title>Corchorus capsularis genome sequencing.</title>
        <authorList>
            <person name="Alam M."/>
            <person name="Haque M.S."/>
            <person name="Islam M.S."/>
            <person name="Emdad E.M."/>
            <person name="Islam M.M."/>
            <person name="Ahmed B."/>
            <person name="Halim A."/>
            <person name="Hossen Q.M.M."/>
            <person name="Hossain M.Z."/>
            <person name="Ahmed R."/>
            <person name="Khan M.M."/>
            <person name="Islam R."/>
            <person name="Rashid M.M."/>
            <person name="Khan S.A."/>
            <person name="Rahman M.S."/>
            <person name="Alam M."/>
        </authorList>
    </citation>
    <scope>NUCLEOTIDE SEQUENCE [LARGE SCALE GENOMIC DNA]</scope>
    <source>
        <strain evidence="2">cv. CVL-1</strain>
        <tissue evidence="1">Whole seedling</tissue>
    </source>
</reference>
<dbReference type="Gramene" id="OMP01220">
    <property type="protein sequence ID" value="OMP01220"/>
    <property type="gene ID" value="CCACVL1_03143"/>
</dbReference>
<sequence>MACRLSELHRPSYFALLLCTWLRFPSMSKSGILSDRTEGRGSGEKEITFYPRARERQIPAFFPQQTIEHQLRSFLSIMLSLFHLRLRKQVPVKADLPLLCCVLLSNGIRDSLKTKRRMLESFIKSKFHPPIEVTQGRNKRLSFLFLRFFCSNVWRLPRILNSEEKSLMHHLPETFSPFSCRLAGWVHLSVQE</sequence>
<dbReference type="Proteomes" id="UP000188268">
    <property type="component" value="Unassembled WGS sequence"/>
</dbReference>
<gene>
    <name evidence="1" type="ORF">CCACVL1_03143</name>
</gene>
<dbReference type="EMBL" id="AWWV01006480">
    <property type="protein sequence ID" value="OMP01220.1"/>
    <property type="molecule type" value="Genomic_DNA"/>
</dbReference>
<keyword evidence="2" id="KW-1185">Reference proteome</keyword>